<keyword evidence="2" id="KW-1185">Reference proteome</keyword>
<dbReference type="Proteomes" id="UP000019109">
    <property type="component" value="Unassembled WGS sequence"/>
</dbReference>
<gene>
    <name evidence="1" type="ORF">JCM21531_1016</name>
</gene>
<evidence type="ECO:0000313" key="1">
    <source>
        <dbReference type="EMBL" id="GAE87630.1"/>
    </source>
</evidence>
<accession>W4V2D0</accession>
<sequence>MGKSMLNTGTGYRILNLIFGEIAAPICQTLIDSSISGLIVLDYGDDILRFLQKAGVEIEELFLW</sequence>
<name>W4V2D0_9FIRM</name>
<organism evidence="1 2">
    <name type="scientific">Acetivibrio straminisolvens JCM 21531</name>
    <dbReference type="NCBI Taxonomy" id="1294263"/>
    <lineage>
        <taxon>Bacteria</taxon>
        <taxon>Bacillati</taxon>
        <taxon>Bacillota</taxon>
        <taxon>Clostridia</taxon>
        <taxon>Eubacteriales</taxon>
        <taxon>Oscillospiraceae</taxon>
        <taxon>Acetivibrio</taxon>
    </lineage>
</organism>
<dbReference type="STRING" id="1294263.JCM21531_1016"/>
<evidence type="ECO:0000313" key="2">
    <source>
        <dbReference type="Proteomes" id="UP000019109"/>
    </source>
</evidence>
<dbReference type="EMBL" id="BAVR01000008">
    <property type="protein sequence ID" value="GAE87630.1"/>
    <property type="molecule type" value="Genomic_DNA"/>
</dbReference>
<proteinExistence type="predicted"/>
<reference evidence="1" key="1">
    <citation type="journal article" date="2014" name="Genome Announc.">
        <title>Draft Genome Sequence of Clostridium straminisolvens Strain JCM 21531T, Isolated from a Cellulose-Degrading Bacterial Community.</title>
        <authorList>
            <person name="Yuki M."/>
            <person name="Oshima K."/>
            <person name="Suda W."/>
            <person name="Sakamoto M."/>
            <person name="Kitamura K."/>
            <person name="Iida T."/>
            <person name="Hattori M."/>
            <person name="Ohkuma M."/>
        </authorList>
    </citation>
    <scope>NUCLEOTIDE SEQUENCE [LARGE SCALE GENOMIC DNA]</scope>
    <source>
        <strain evidence="1">JCM 21531</strain>
    </source>
</reference>
<dbReference type="AlphaFoldDB" id="W4V2D0"/>
<protein>
    <submittedName>
        <fullName evidence="1">Uncharacterized protein</fullName>
    </submittedName>
</protein>
<comment type="caution">
    <text evidence="1">The sequence shown here is derived from an EMBL/GenBank/DDBJ whole genome shotgun (WGS) entry which is preliminary data.</text>
</comment>